<sequence>MEAIVNAVKAADGTDSMAAAIRLLSAMLHRFSDTGGARERVLELGGHEALEELCVKAGGVGTDIMNFASEMAADLIDTFFDEDAEDDSAIAPNPFASVNVSVGGESANIYSFGVPAASAPFAFGDQGHTHRPPEAPTQEVRHRQMNNKPSWMTK</sequence>
<gene>
    <name evidence="2" type="ORF">TeGR_g14109</name>
</gene>
<dbReference type="Proteomes" id="UP001165060">
    <property type="component" value="Unassembled WGS sequence"/>
</dbReference>
<accession>A0ABQ6M5B2</accession>
<feature type="region of interest" description="Disordered" evidence="1">
    <location>
        <begin position="125"/>
        <end position="154"/>
    </location>
</feature>
<organism evidence="2 3">
    <name type="scientific">Tetraparma gracilis</name>
    <dbReference type="NCBI Taxonomy" id="2962635"/>
    <lineage>
        <taxon>Eukaryota</taxon>
        <taxon>Sar</taxon>
        <taxon>Stramenopiles</taxon>
        <taxon>Ochrophyta</taxon>
        <taxon>Bolidophyceae</taxon>
        <taxon>Parmales</taxon>
        <taxon>Triparmaceae</taxon>
        <taxon>Tetraparma</taxon>
    </lineage>
</organism>
<proteinExistence type="predicted"/>
<comment type="caution">
    <text evidence="2">The sequence shown here is derived from an EMBL/GenBank/DDBJ whole genome shotgun (WGS) entry which is preliminary data.</text>
</comment>
<protein>
    <submittedName>
        <fullName evidence="2">Uncharacterized protein</fullName>
    </submittedName>
</protein>
<dbReference type="EMBL" id="BRYB01005037">
    <property type="protein sequence ID" value="GMI19618.1"/>
    <property type="molecule type" value="Genomic_DNA"/>
</dbReference>
<reference evidence="2 3" key="1">
    <citation type="journal article" date="2023" name="Commun. Biol.">
        <title>Genome analysis of Parmales, the sister group of diatoms, reveals the evolutionary specialization of diatoms from phago-mixotrophs to photoautotrophs.</title>
        <authorList>
            <person name="Ban H."/>
            <person name="Sato S."/>
            <person name="Yoshikawa S."/>
            <person name="Yamada K."/>
            <person name="Nakamura Y."/>
            <person name="Ichinomiya M."/>
            <person name="Sato N."/>
            <person name="Blanc-Mathieu R."/>
            <person name="Endo H."/>
            <person name="Kuwata A."/>
            <person name="Ogata H."/>
        </authorList>
    </citation>
    <scope>NUCLEOTIDE SEQUENCE [LARGE SCALE GENOMIC DNA]</scope>
</reference>
<name>A0ABQ6M5B2_9STRA</name>
<keyword evidence="3" id="KW-1185">Reference proteome</keyword>
<evidence type="ECO:0000313" key="3">
    <source>
        <dbReference type="Proteomes" id="UP001165060"/>
    </source>
</evidence>
<evidence type="ECO:0000313" key="2">
    <source>
        <dbReference type="EMBL" id="GMI19618.1"/>
    </source>
</evidence>
<evidence type="ECO:0000256" key="1">
    <source>
        <dbReference type="SAM" id="MobiDB-lite"/>
    </source>
</evidence>